<keyword evidence="10 11" id="KW-0350">Heme biosynthesis</keyword>
<feature type="domain" description="Amine oxidase" evidence="12">
    <location>
        <begin position="17"/>
        <end position="501"/>
    </location>
</feature>
<comment type="cofactor">
    <cofactor evidence="2 11">
        <name>FAD</name>
        <dbReference type="ChEBI" id="CHEBI:57692"/>
    </cofactor>
</comment>
<dbReference type="EMBL" id="JBHSMH010000111">
    <property type="protein sequence ID" value="MFC5471752.1"/>
    <property type="molecule type" value="Genomic_DNA"/>
</dbReference>
<evidence type="ECO:0000256" key="11">
    <source>
        <dbReference type="RuleBase" id="RU364052"/>
    </source>
</evidence>
<evidence type="ECO:0000256" key="8">
    <source>
        <dbReference type="ARBA" id="ARBA00022827"/>
    </source>
</evidence>
<name>A0ABW0M382_9BACL</name>
<evidence type="ECO:0000256" key="3">
    <source>
        <dbReference type="ARBA" id="ARBA00004744"/>
    </source>
</evidence>
<evidence type="ECO:0000256" key="6">
    <source>
        <dbReference type="ARBA" id="ARBA00019046"/>
    </source>
</evidence>
<keyword evidence="9 11" id="KW-0560">Oxidoreductase</keyword>
<dbReference type="Gene3D" id="3.50.50.60">
    <property type="entry name" value="FAD/NAD(P)-binding domain"/>
    <property type="match status" value="1"/>
</dbReference>
<dbReference type="EC" id="1.3.3.15" evidence="5 11"/>
<dbReference type="InterPro" id="IPR004572">
    <property type="entry name" value="Protoporphyrinogen_oxidase"/>
</dbReference>
<dbReference type="GO" id="GO:0004729">
    <property type="term" value="F:oxygen-dependent protoporphyrinogen oxidase activity"/>
    <property type="evidence" value="ECO:0007669"/>
    <property type="project" value="UniProtKB-EC"/>
</dbReference>
<dbReference type="RefSeq" id="WP_209744066.1">
    <property type="nucleotide sequence ID" value="NZ_JBHSMH010000111.1"/>
</dbReference>
<keyword evidence="7 11" id="KW-0285">Flavoprotein</keyword>
<proteinExistence type="inferred from homology"/>
<comment type="catalytic activity">
    <reaction evidence="1">
        <text>coproporphyrinogen III + 3 O2 = coproporphyrin III + 3 H2O2</text>
        <dbReference type="Rhea" id="RHEA:43436"/>
        <dbReference type="ChEBI" id="CHEBI:15379"/>
        <dbReference type="ChEBI" id="CHEBI:16240"/>
        <dbReference type="ChEBI" id="CHEBI:57309"/>
        <dbReference type="ChEBI" id="CHEBI:131725"/>
        <dbReference type="EC" id="1.3.3.15"/>
    </reaction>
    <physiologicalReaction direction="left-to-right" evidence="1">
        <dbReference type="Rhea" id="RHEA:43437"/>
    </physiologicalReaction>
</comment>
<comment type="pathway">
    <text evidence="3 11">Porphyrin-containing compound metabolism; protoheme biosynthesis.</text>
</comment>
<dbReference type="PANTHER" id="PTHR42923:SF3">
    <property type="entry name" value="PROTOPORPHYRINOGEN OXIDASE"/>
    <property type="match status" value="1"/>
</dbReference>
<keyword evidence="8 11" id="KW-0274">FAD</keyword>
<dbReference type="PANTHER" id="PTHR42923">
    <property type="entry name" value="PROTOPORPHYRINOGEN OXIDASE"/>
    <property type="match status" value="1"/>
</dbReference>
<comment type="caution">
    <text evidence="13">The sequence shown here is derived from an EMBL/GenBank/DDBJ whole genome shotgun (WGS) entry which is preliminary data.</text>
</comment>
<protein>
    <recommendedName>
        <fullName evidence="6 11">Coproporphyrinogen III oxidase</fullName>
        <ecNumber evidence="5 11">1.3.3.15</ecNumber>
    </recommendedName>
</protein>
<dbReference type="InterPro" id="IPR036188">
    <property type="entry name" value="FAD/NAD-bd_sf"/>
</dbReference>
<dbReference type="SUPFAM" id="SSF51905">
    <property type="entry name" value="FAD/NAD(P)-binding domain"/>
    <property type="match status" value="1"/>
</dbReference>
<dbReference type="SUPFAM" id="SSF54373">
    <property type="entry name" value="FAD-linked reductases, C-terminal domain"/>
    <property type="match status" value="1"/>
</dbReference>
<dbReference type="Gene3D" id="3.90.660.20">
    <property type="entry name" value="Protoporphyrinogen oxidase, mitochondrial, domain 2"/>
    <property type="match status" value="1"/>
</dbReference>
<gene>
    <name evidence="13" type="primary">hemG</name>
    <name evidence="13" type="ORF">ACFPPD_24030</name>
</gene>
<evidence type="ECO:0000256" key="1">
    <source>
        <dbReference type="ARBA" id="ARBA00001755"/>
    </source>
</evidence>
<comment type="subcellular location">
    <subcellularLocation>
        <location evidence="11">Cytoplasm</location>
    </subcellularLocation>
</comment>
<sequence length="503" mass="53674">MTALGPVRRVAVLGGGITGLSAAYYLSKLSAERGEKLEVTVLEGSDRLGGMVNTLRREGFVIERGPDSFLARKQPMIDLALDLGLEDELVGTNPAAKKTYISHEDRLLPMPEGMTLGVPTDREKFMRTELVSESGKLRAFAEIDLPAGELPADEPVGLFLERRMGREMVERVFEPLLAGIHAGDLYSLGLQATFPQFRSMVKEQGSLIAGTRESQRVAAEAAQAKAAAKAAGDDAIGHAGGAGESAASNLPASVFMTFRNGLSSVIEALEEALKEADCVIRLGAQIESLELNKHTVEGEGRYRLRLEDGTTLSADDAIVTLPAYAAAGLLAPYTDVTALRDIRYVSVANVVMGYDADGFDHDLDGSGFLVPRKEGRAITASTWTSSKWLHTAPDGKRLVRCYVGRSGDEAGVEWSDEAISVAVKRDLRELMGLTAEPKFVEITRLRHSMPQYPVGHGEALAAFRAGLAERLPGVLATGAAFGGVGLPDCVAQGKQAAQALLAR</sequence>
<keyword evidence="11" id="KW-0963">Cytoplasm</keyword>
<dbReference type="InterPro" id="IPR002937">
    <property type="entry name" value="Amino_oxidase"/>
</dbReference>
<comment type="function">
    <text evidence="11">Involved in coproporphyrin-dependent heme b biosynthesis. Catalyzes the oxidation of coproporphyrinogen III to coproporphyrin III.</text>
</comment>
<dbReference type="NCBIfam" id="TIGR00562">
    <property type="entry name" value="proto_IX_ox"/>
    <property type="match status" value="1"/>
</dbReference>
<evidence type="ECO:0000313" key="14">
    <source>
        <dbReference type="Proteomes" id="UP001596105"/>
    </source>
</evidence>
<evidence type="ECO:0000256" key="2">
    <source>
        <dbReference type="ARBA" id="ARBA00001974"/>
    </source>
</evidence>
<evidence type="ECO:0000259" key="12">
    <source>
        <dbReference type="Pfam" id="PF01593"/>
    </source>
</evidence>
<accession>A0ABW0M382</accession>
<evidence type="ECO:0000256" key="10">
    <source>
        <dbReference type="ARBA" id="ARBA00023133"/>
    </source>
</evidence>
<dbReference type="Gene3D" id="1.10.3110.10">
    <property type="entry name" value="protoporphyrinogen ix oxidase, domain 3"/>
    <property type="match status" value="1"/>
</dbReference>
<dbReference type="Proteomes" id="UP001596105">
    <property type="component" value="Unassembled WGS sequence"/>
</dbReference>
<comment type="similarity">
    <text evidence="4 11">Belongs to the protoporphyrinogen/coproporphyrinogen oxidase family. Coproporphyrinogen III oxidase subfamily.</text>
</comment>
<keyword evidence="14" id="KW-1185">Reference proteome</keyword>
<evidence type="ECO:0000256" key="4">
    <source>
        <dbReference type="ARBA" id="ARBA00008310"/>
    </source>
</evidence>
<evidence type="ECO:0000256" key="5">
    <source>
        <dbReference type="ARBA" id="ARBA00012402"/>
    </source>
</evidence>
<organism evidence="13 14">
    <name type="scientific">Cohnella suwonensis</name>
    <dbReference type="NCBI Taxonomy" id="696072"/>
    <lineage>
        <taxon>Bacteria</taxon>
        <taxon>Bacillati</taxon>
        <taxon>Bacillota</taxon>
        <taxon>Bacilli</taxon>
        <taxon>Bacillales</taxon>
        <taxon>Paenibacillaceae</taxon>
        <taxon>Cohnella</taxon>
    </lineage>
</organism>
<dbReference type="Pfam" id="PF01593">
    <property type="entry name" value="Amino_oxidase"/>
    <property type="match status" value="1"/>
</dbReference>
<evidence type="ECO:0000256" key="9">
    <source>
        <dbReference type="ARBA" id="ARBA00023002"/>
    </source>
</evidence>
<dbReference type="InterPro" id="IPR050464">
    <property type="entry name" value="Zeta_carotene_desat/Oxidored"/>
</dbReference>
<evidence type="ECO:0000313" key="13">
    <source>
        <dbReference type="EMBL" id="MFC5471752.1"/>
    </source>
</evidence>
<reference evidence="14" key="1">
    <citation type="journal article" date="2019" name="Int. J. Syst. Evol. Microbiol.">
        <title>The Global Catalogue of Microorganisms (GCM) 10K type strain sequencing project: providing services to taxonomists for standard genome sequencing and annotation.</title>
        <authorList>
            <consortium name="The Broad Institute Genomics Platform"/>
            <consortium name="The Broad Institute Genome Sequencing Center for Infectious Disease"/>
            <person name="Wu L."/>
            <person name="Ma J."/>
        </authorList>
    </citation>
    <scope>NUCLEOTIDE SEQUENCE [LARGE SCALE GENOMIC DNA]</scope>
    <source>
        <strain evidence="14">CCUG 57113</strain>
    </source>
</reference>
<evidence type="ECO:0000256" key="7">
    <source>
        <dbReference type="ARBA" id="ARBA00022630"/>
    </source>
</evidence>